<dbReference type="SMART" id="SM00382">
    <property type="entry name" value="AAA"/>
    <property type="match status" value="1"/>
</dbReference>
<dbReference type="FunFam" id="3.40.50.300:FF:000016">
    <property type="entry name" value="Oligopeptide ABC transporter ATP-binding component"/>
    <property type="match status" value="1"/>
</dbReference>
<evidence type="ECO:0000256" key="3">
    <source>
        <dbReference type="ARBA" id="ARBA00022448"/>
    </source>
</evidence>
<comment type="subcellular location">
    <subcellularLocation>
        <location evidence="1">Cell inner membrane</location>
        <topology evidence="1">Peripheral membrane protein</topology>
    </subcellularLocation>
</comment>
<evidence type="ECO:0000256" key="5">
    <source>
        <dbReference type="ARBA" id="ARBA00022741"/>
    </source>
</evidence>
<proteinExistence type="inferred from homology"/>
<dbReference type="GO" id="GO:0005524">
    <property type="term" value="F:ATP binding"/>
    <property type="evidence" value="ECO:0007669"/>
    <property type="project" value="UniProtKB-KW"/>
</dbReference>
<dbReference type="EMBL" id="CP001843">
    <property type="protein sequence ID" value="AEF86642.1"/>
    <property type="molecule type" value="Genomic_DNA"/>
</dbReference>
<dbReference type="Pfam" id="PF08352">
    <property type="entry name" value="oligo_HPY"/>
    <property type="match status" value="1"/>
</dbReference>
<comment type="similarity">
    <text evidence="2">Belongs to the ABC transporter superfamily.</text>
</comment>
<dbReference type="InterPro" id="IPR027417">
    <property type="entry name" value="P-loop_NTPase"/>
</dbReference>
<dbReference type="InterPro" id="IPR050388">
    <property type="entry name" value="ABC_Ni/Peptide_Import"/>
</dbReference>
<name>F5YLG0_TREPZ</name>
<dbReference type="eggNOG" id="COG0444">
    <property type="taxonomic scope" value="Bacteria"/>
</dbReference>
<dbReference type="HOGENOM" id="CLU_000604_1_23_12"/>
<evidence type="ECO:0000256" key="7">
    <source>
        <dbReference type="ARBA" id="ARBA00023136"/>
    </source>
</evidence>
<dbReference type="GO" id="GO:0015833">
    <property type="term" value="P:peptide transport"/>
    <property type="evidence" value="ECO:0007669"/>
    <property type="project" value="InterPro"/>
</dbReference>
<dbReference type="InterPro" id="IPR003439">
    <property type="entry name" value="ABC_transporter-like_ATP-bd"/>
</dbReference>
<keyword evidence="6 9" id="KW-0067">ATP-binding</keyword>
<reference evidence="10" key="1">
    <citation type="submission" date="2009-12" db="EMBL/GenBank/DDBJ databases">
        <title>Complete sequence of Treponema primitia strain ZAS-2.</title>
        <authorList>
            <person name="Tetu S.G."/>
            <person name="Matson E."/>
            <person name="Ren Q."/>
            <person name="Seshadri R."/>
            <person name="Elbourne L."/>
            <person name="Hassan K.A."/>
            <person name="Durkin A."/>
            <person name="Radune D."/>
            <person name="Mohamoud Y."/>
            <person name="Shay R."/>
            <person name="Jin S."/>
            <person name="Zhang X."/>
            <person name="Lucey K."/>
            <person name="Ballor N.R."/>
            <person name="Ottesen E."/>
            <person name="Rosenthal R."/>
            <person name="Allen A."/>
            <person name="Leadbetter J.R."/>
            <person name="Paulsen I.T."/>
        </authorList>
    </citation>
    <scope>NUCLEOTIDE SEQUENCE [LARGE SCALE GENOMIC DNA]</scope>
    <source>
        <strain evidence="10">ATCC BAA-887 / DSM 12427 / ZAS-2</strain>
    </source>
</reference>
<dbReference type="InterPro" id="IPR003593">
    <property type="entry name" value="AAA+_ATPase"/>
</dbReference>
<dbReference type="PROSITE" id="PS00211">
    <property type="entry name" value="ABC_TRANSPORTER_1"/>
    <property type="match status" value="1"/>
</dbReference>
<dbReference type="PROSITE" id="PS50893">
    <property type="entry name" value="ABC_TRANSPORTER_2"/>
    <property type="match status" value="1"/>
</dbReference>
<keyword evidence="5" id="KW-0547">Nucleotide-binding</keyword>
<evidence type="ECO:0000256" key="6">
    <source>
        <dbReference type="ARBA" id="ARBA00022840"/>
    </source>
</evidence>
<feature type="domain" description="ABC transporter" evidence="8">
    <location>
        <begin position="12"/>
        <end position="262"/>
    </location>
</feature>
<dbReference type="Proteomes" id="UP000009223">
    <property type="component" value="Chromosome"/>
</dbReference>
<evidence type="ECO:0000313" key="9">
    <source>
        <dbReference type="EMBL" id="AEF86642.1"/>
    </source>
</evidence>
<dbReference type="Pfam" id="PF00005">
    <property type="entry name" value="ABC_tran"/>
    <property type="match status" value="1"/>
</dbReference>
<evidence type="ECO:0000256" key="4">
    <source>
        <dbReference type="ARBA" id="ARBA00022475"/>
    </source>
</evidence>
<organism evidence="9 10">
    <name type="scientific">Treponema primitia (strain ATCC BAA-887 / DSM 12427 / ZAS-2)</name>
    <dbReference type="NCBI Taxonomy" id="545694"/>
    <lineage>
        <taxon>Bacteria</taxon>
        <taxon>Pseudomonadati</taxon>
        <taxon>Spirochaetota</taxon>
        <taxon>Spirochaetia</taxon>
        <taxon>Spirochaetales</taxon>
        <taxon>Treponemataceae</taxon>
        <taxon>Treponema</taxon>
    </lineage>
</organism>
<keyword evidence="4" id="KW-1003">Cell membrane</keyword>
<dbReference type="AlphaFoldDB" id="F5YLG0"/>
<reference evidence="9 10" key="2">
    <citation type="journal article" date="2011" name="ISME J.">
        <title>RNA-seq reveals cooperative metabolic interactions between two termite-gut spirochete species in co-culture.</title>
        <authorList>
            <person name="Rosenthal A.Z."/>
            <person name="Matson E.G."/>
            <person name="Eldar A."/>
            <person name="Leadbetter J.R."/>
        </authorList>
    </citation>
    <scope>NUCLEOTIDE SEQUENCE [LARGE SCALE GENOMIC DNA]</scope>
    <source>
        <strain evidence="10">ATCC BAA-887 / DSM 12427 / ZAS-2</strain>
    </source>
</reference>
<dbReference type="InterPro" id="IPR017871">
    <property type="entry name" value="ABC_transporter-like_CS"/>
</dbReference>
<dbReference type="GO" id="GO:0016887">
    <property type="term" value="F:ATP hydrolysis activity"/>
    <property type="evidence" value="ECO:0007669"/>
    <property type="project" value="InterPro"/>
</dbReference>
<accession>F5YLG0</accession>
<evidence type="ECO:0000259" key="8">
    <source>
        <dbReference type="PROSITE" id="PS50893"/>
    </source>
</evidence>
<gene>
    <name evidence="9" type="ordered locus">TREPR_0477</name>
</gene>
<keyword evidence="3" id="KW-0813">Transport</keyword>
<dbReference type="InterPro" id="IPR013563">
    <property type="entry name" value="Oligopep_ABC_C"/>
</dbReference>
<keyword evidence="7" id="KW-0472">Membrane</keyword>
<dbReference type="KEGG" id="tpi:TREPR_0477"/>
<dbReference type="PANTHER" id="PTHR43297:SF2">
    <property type="entry name" value="DIPEPTIDE TRANSPORT ATP-BINDING PROTEIN DPPD"/>
    <property type="match status" value="1"/>
</dbReference>
<dbReference type="GO" id="GO:0005886">
    <property type="term" value="C:plasma membrane"/>
    <property type="evidence" value="ECO:0007669"/>
    <property type="project" value="UniProtKB-SubCell"/>
</dbReference>
<dbReference type="CDD" id="cd03257">
    <property type="entry name" value="ABC_NikE_OppD_transporters"/>
    <property type="match status" value="1"/>
</dbReference>
<dbReference type="OrthoDB" id="337094at2"/>
<sequence>MDEENLKDKDLISVEDLSVLFRTKYGSAKIINNISFKLKPGERLGIVGESGSGKSITARAIMGILPNLDKEVKGRIVFQGRNLLELGEKEMRDLRGNRMAMIFQEPMISLDPLFSIENQLIEALNAHKKTSATEARKKILDLLTITGIKQPEIRMKQYPFEFSGGMRQRVMIAMALLCNPELLVADEPTTALDVTIQAQIMDLLHKINKEFGTAIILITHDLGLVYEQVDQVAVMYAGSLVEKGPVEKIFSNPLHPYTRGLFNAMPSIEEKREKLETIEGNVPSLYELPPGCAFAPRCGKARDFCHSKIPPIKNIGSQEVQCWLYANQEHAP</sequence>
<dbReference type="PANTHER" id="PTHR43297">
    <property type="entry name" value="OLIGOPEPTIDE TRANSPORT ATP-BINDING PROTEIN APPD"/>
    <property type="match status" value="1"/>
</dbReference>
<dbReference type="Gene3D" id="3.40.50.300">
    <property type="entry name" value="P-loop containing nucleotide triphosphate hydrolases"/>
    <property type="match status" value="1"/>
</dbReference>
<evidence type="ECO:0000256" key="2">
    <source>
        <dbReference type="ARBA" id="ARBA00005417"/>
    </source>
</evidence>
<keyword evidence="10" id="KW-1185">Reference proteome</keyword>
<dbReference type="NCBIfam" id="TIGR01727">
    <property type="entry name" value="oligo_HPY"/>
    <property type="match status" value="1"/>
</dbReference>
<protein>
    <submittedName>
        <fullName evidence="9">Dipeptide transport ATP-binding protein DppD</fullName>
    </submittedName>
</protein>
<evidence type="ECO:0000313" key="10">
    <source>
        <dbReference type="Proteomes" id="UP000009223"/>
    </source>
</evidence>
<dbReference type="STRING" id="545694.TREPR_0477"/>
<evidence type="ECO:0000256" key="1">
    <source>
        <dbReference type="ARBA" id="ARBA00004417"/>
    </source>
</evidence>
<dbReference type="SUPFAM" id="SSF52540">
    <property type="entry name" value="P-loop containing nucleoside triphosphate hydrolases"/>
    <property type="match status" value="1"/>
</dbReference>